<evidence type="ECO:0000256" key="1">
    <source>
        <dbReference type="PROSITE-ProRule" id="PRU01211"/>
    </source>
</evidence>
<dbReference type="KEGG" id="cbr:CBG_15909"/>
<keyword evidence="2" id="KW-0732">Signal</keyword>
<dbReference type="Proteomes" id="UP000827892">
    <property type="component" value="Chromosome V"/>
</dbReference>
<organism evidence="4 5">
    <name type="scientific">Caenorhabditis briggsae</name>
    <dbReference type="NCBI Taxonomy" id="6238"/>
    <lineage>
        <taxon>Eukaryota</taxon>
        <taxon>Metazoa</taxon>
        <taxon>Ecdysozoa</taxon>
        <taxon>Nematoda</taxon>
        <taxon>Chromadorea</taxon>
        <taxon>Rhabditida</taxon>
        <taxon>Rhabditina</taxon>
        <taxon>Rhabditomorpha</taxon>
        <taxon>Rhabditoidea</taxon>
        <taxon>Rhabditidae</taxon>
        <taxon>Peloderinae</taxon>
        <taxon>Caenorhabditis</taxon>
    </lineage>
</organism>
<evidence type="ECO:0000313" key="5">
    <source>
        <dbReference type="Proteomes" id="UP000827892"/>
    </source>
</evidence>
<dbReference type="Pfam" id="PF01400">
    <property type="entry name" value="Astacin"/>
    <property type="match status" value="1"/>
</dbReference>
<proteinExistence type="predicted"/>
<gene>
    <name evidence="4" type="ORF">L3Y34_009614</name>
</gene>
<dbReference type="EMBL" id="CP090895">
    <property type="protein sequence ID" value="ULT92028.1"/>
    <property type="molecule type" value="Genomic_DNA"/>
</dbReference>
<evidence type="ECO:0000259" key="3">
    <source>
        <dbReference type="PROSITE" id="PS51864"/>
    </source>
</evidence>
<dbReference type="PROSITE" id="PS51864">
    <property type="entry name" value="ASTACIN"/>
    <property type="match status" value="1"/>
</dbReference>
<accession>A0AAE9D375</accession>
<dbReference type="InterPro" id="IPR024079">
    <property type="entry name" value="MetalloPept_cat_dom_sf"/>
</dbReference>
<protein>
    <recommendedName>
        <fullName evidence="3">Peptidase M12A domain-containing protein</fullName>
    </recommendedName>
</protein>
<dbReference type="RefSeq" id="XP_002638247.2">
    <property type="nucleotide sequence ID" value="XM_002638201.2"/>
</dbReference>
<evidence type="ECO:0000313" key="4">
    <source>
        <dbReference type="EMBL" id="ULT92028.1"/>
    </source>
</evidence>
<dbReference type="GO" id="GO:0004222">
    <property type="term" value="F:metalloendopeptidase activity"/>
    <property type="evidence" value="ECO:0007669"/>
    <property type="project" value="InterPro"/>
</dbReference>
<reference evidence="4 5" key="1">
    <citation type="submission" date="2022-02" db="EMBL/GenBank/DDBJ databases">
        <title>Chromosome-level reference genomes for two strains of Caenorhabditis briggsae: an improved platform for comparative genomics.</title>
        <authorList>
            <person name="Stevens L."/>
            <person name="Andersen E.C."/>
        </authorList>
    </citation>
    <scope>NUCLEOTIDE SEQUENCE [LARGE SCALE GENOMIC DNA]</scope>
    <source>
        <strain evidence="4">QX1410_ONT</strain>
        <tissue evidence="4">Whole-organism</tissue>
    </source>
</reference>
<dbReference type="Gene3D" id="3.40.390.10">
    <property type="entry name" value="Collagenase (Catalytic Domain)"/>
    <property type="match status" value="1"/>
</dbReference>
<feature type="chain" id="PRO_5041967832" description="Peptidase M12A domain-containing protein" evidence="2">
    <location>
        <begin position="16"/>
        <end position="87"/>
    </location>
</feature>
<evidence type="ECO:0000256" key="2">
    <source>
        <dbReference type="SAM" id="SignalP"/>
    </source>
</evidence>
<dbReference type="InterPro" id="IPR001506">
    <property type="entry name" value="Peptidase_M12A"/>
</dbReference>
<feature type="domain" description="Peptidase M12A" evidence="3">
    <location>
        <begin position="26"/>
        <end position="87"/>
    </location>
</feature>
<comment type="caution">
    <text evidence="1">Lacks conserved residue(s) required for the propagation of feature annotation.</text>
</comment>
<dbReference type="SUPFAM" id="SSF55486">
    <property type="entry name" value="Metalloproteases ('zincins'), catalytic domain"/>
    <property type="match status" value="1"/>
</dbReference>
<dbReference type="AlphaFoldDB" id="A0AAE9D375"/>
<sequence length="87" mass="10344">MKILLLLFLASWAIAHPTGENHRDKRQAARLSTKWTNGQVNYYFGGTPFRDRRPMILNQMNYIQNRTCIKFVENKDAYQRIKIDLNE</sequence>
<dbReference type="GO" id="GO:0006508">
    <property type="term" value="P:proteolysis"/>
    <property type="evidence" value="ECO:0007669"/>
    <property type="project" value="InterPro"/>
</dbReference>
<name>A0AAE9D375_CAEBR</name>
<feature type="signal peptide" evidence="2">
    <location>
        <begin position="1"/>
        <end position="15"/>
    </location>
</feature>